<gene>
    <name evidence="8" type="ORF">K8W02_04110</name>
</gene>
<dbReference type="GO" id="GO:0005886">
    <property type="term" value="C:plasma membrane"/>
    <property type="evidence" value="ECO:0007669"/>
    <property type="project" value="UniProtKB-SubCell"/>
</dbReference>
<reference evidence="8" key="2">
    <citation type="submission" date="2021-09" db="EMBL/GenBank/DDBJ databases">
        <authorList>
            <person name="Gilroy R."/>
        </authorList>
    </citation>
    <scope>NUCLEOTIDE SEQUENCE</scope>
    <source>
        <strain evidence="8">CHK55-1828</strain>
    </source>
</reference>
<keyword evidence="3" id="KW-1003">Cell membrane</keyword>
<evidence type="ECO:0000256" key="4">
    <source>
        <dbReference type="ARBA" id="ARBA00022692"/>
    </source>
</evidence>
<keyword evidence="6 7" id="KW-0472">Membrane</keyword>
<accession>A0A921LB89</accession>
<comment type="similarity">
    <text evidence="2">Belongs to the polysaccharide synthase family.</text>
</comment>
<feature type="transmembrane region" description="Helical" evidence="7">
    <location>
        <begin position="173"/>
        <end position="193"/>
    </location>
</feature>
<comment type="caution">
    <text evidence="8">The sequence shown here is derived from an EMBL/GenBank/DDBJ whole genome shotgun (WGS) entry which is preliminary data.</text>
</comment>
<dbReference type="PANTHER" id="PTHR30250:SF10">
    <property type="entry name" value="LIPOPOLYSACCHARIDE BIOSYNTHESIS PROTEIN WZXC"/>
    <property type="match status" value="1"/>
</dbReference>
<feature type="transmembrane region" description="Helical" evidence="7">
    <location>
        <begin position="82"/>
        <end position="105"/>
    </location>
</feature>
<keyword evidence="4 7" id="KW-0812">Transmembrane</keyword>
<feature type="transmembrane region" description="Helical" evidence="7">
    <location>
        <begin position="356"/>
        <end position="378"/>
    </location>
</feature>
<evidence type="ECO:0000313" key="8">
    <source>
        <dbReference type="EMBL" id="HJF91556.1"/>
    </source>
</evidence>
<feature type="transmembrane region" description="Helical" evidence="7">
    <location>
        <begin position="290"/>
        <end position="309"/>
    </location>
</feature>
<feature type="transmembrane region" description="Helical" evidence="7">
    <location>
        <begin position="413"/>
        <end position="435"/>
    </location>
</feature>
<dbReference type="CDD" id="cd13127">
    <property type="entry name" value="MATE_tuaB_like"/>
    <property type="match status" value="1"/>
</dbReference>
<feature type="transmembrane region" description="Helical" evidence="7">
    <location>
        <begin position="441"/>
        <end position="461"/>
    </location>
</feature>
<evidence type="ECO:0000256" key="6">
    <source>
        <dbReference type="ARBA" id="ARBA00023136"/>
    </source>
</evidence>
<dbReference type="EMBL" id="DYVX01000035">
    <property type="protein sequence ID" value="HJF91556.1"/>
    <property type="molecule type" value="Genomic_DNA"/>
</dbReference>
<feature type="transmembrane region" description="Helical" evidence="7">
    <location>
        <begin position="14"/>
        <end position="35"/>
    </location>
</feature>
<organism evidence="8 9">
    <name type="scientific">Mediterranea massiliensis</name>
    <dbReference type="NCBI Taxonomy" id="1841865"/>
    <lineage>
        <taxon>Bacteria</taxon>
        <taxon>Pseudomonadati</taxon>
        <taxon>Bacteroidota</taxon>
        <taxon>Bacteroidia</taxon>
        <taxon>Bacteroidales</taxon>
        <taxon>Bacteroidaceae</taxon>
        <taxon>Mediterranea</taxon>
    </lineage>
</organism>
<dbReference type="AlphaFoldDB" id="A0A921LB89"/>
<feature type="transmembrane region" description="Helical" evidence="7">
    <location>
        <begin position="384"/>
        <end position="401"/>
    </location>
</feature>
<evidence type="ECO:0000313" key="9">
    <source>
        <dbReference type="Proteomes" id="UP000717835"/>
    </source>
</evidence>
<reference evidence="8" key="1">
    <citation type="journal article" date="2021" name="PeerJ">
        <title>Extensive microbial diversity within the chicken gut microbiome revealed by metagenomics and culture.</title>
        <authorList>
            <person name="Gilroy R."/>
            <person name="Ravi A."/>
            <person name="Getino M."/>
            <person name="Pursley I."/>
            <person name="Horton D.L."/>
            <person name="Alikhan N.F."/>
            <person name="Baker D."/>
            <person name="Gharbi K."/>
            <person name="Hall N."/>
            <person name="Watson M."/>
            <person name="Adriaenssens E.M."/>
            <person name="Foster-Nyarko E."/>
            <person name="Jarju S."/>
            <person name="Secka A."/>
            <person name="Antonio M."/>
            <person name="Oren A."/>
            <person name="Chaudhuri R.R."/>
            <person name="La Ragione R."/>
            <person name="Hildebrand F."/>
            <person name="Pallen M.J."/>
        </authorList>
    </citation>
    <scope>NUCLEOTIDE SEQUENCE</scope>
    <source>
        <strain evidence="8">CHK55-1828</strain>
    </source>
</reference>
<evidence type="ECO:0000256" key="5">
    <source>
        <dbReference type="ARBA" id="ARBA00022989"/>
    </source>
</evidence>
<feature type="transmembrane region" description="Helical" evidence="7">
    <location>
        <begin position="47"/>
        <end position="70"/>
    </location>
</feature>
<dbReference type="Pfam" id="PF13440">
    <property type="entry name" value="Polysacc_synt_3"/>
    <property type="match status" value="1"/>
</dbReference>
<dbReference type="Proteomes" id="UP000717835">
    <property type="component" value="Unassembled WGS sequence"/>
</dbReference>
<keyword evidence="5 7" id="KW-1133">Transmembrane helix</keyword>
<evidence type="ECO:0000256" key="7">
    <source>
        <dbReference type="SAM" id="Phobius"/>
    </source>
</evidence>
<evidence type="ECO:0000256" key="1">
    <source>
        <dbReference type="ARBA" id="ARBA00004651"/>
    </source>
</evidence>
<dbReference type="PANTHER" id="PTHR30250">
    <property type="entry name" value="PST FAMILY PREDICTED COLANIC ACID TRANSPORTER"/>
    <property type="match status" value="1"/>
</dbReference>
<comment type="subcellular location">
    <subcellularLocation>
        <location evidence="1">Cell membrane</location>
        <topology evidence="1">Multi-pass membrane protein</topology>
    </subcellularLocation>
</comment>
<dbReference type="InterPro" id="IPR050833">
    <property type="entry name" value="Poly_Biosynth_Transport"/>
</dbReference>
<evidence type="ECO:0000256" key="2">
    <source>
        <dbReference type="ARBA" id="ARBA00007430"/>
    </source>
</evidence>
<feature type="transmembrane region" description="Helical" evidence="7">
    <location>
        <begin position="321"/>
        <end position="344"/>
    </location>
</feature>
<feature type="transmembrane region" description="Helical" evidence="7">
    <location>
        <begin position="117"/>
        <end position="137"/>
    </location>
</feature>
<dbReference type="RefSeq" id="WP_276826872.1">
    <property type="nucleotide sequence ID" value="NZ_DYVX01000035.1"/>
</dbReference>
<name>A0A921LB89_9BACT</name>
<proteinExistence type="inferred from homology"/>
<protein>
    <submittedName>
        <fullName evidence="8">Lipopolysaccharide biosynthesis protein</fullName>
    </submittedName>
</protein>
<feature type="transmembrane region" description="Helical" evidence="7">
    <location>
        <begin position="149"/>
        <end position="167"/>
    </location>
</feature>
<sequence>MSQSSLKEKTAKGLFWGGLSNGLQQVLNLVFGIFLGRLLDRSDYGMVGILTVFSAIAAALQEGGFISALTNRKNATHRDYNAVFWFSFLCSVTFYLILFLCAPLIARFFGIAELVPLSRLLFLGFVISSLSIAPRAWLFKNLKIRETTIISLTALSVSGVVGITLAANGFAYWGLAFQSLSFVTMVTLLNFYFSRWRPSLHIDFSPIREMIGFSSKLIVTNVFTILNNNLFSVVLGKFYSPKEVGDFTQANKWNGMGHTLITNMINGIAQPVFTSIADDRERQLNVFRKLLRFTAFISFPAMFGLSLVSKELIVITITEKWLSSAAILQLLCVWGAFIPITSLFSNLVISRGHSSVYMWNTICLSLLQLAAACTMYPFGLEWMLRVFVAIHIGWLFVWLWFVHREIGLTLKHLLKDISPYLLLSALLTVSAHYLTRSIANLYLSMAVKVVGVAAFYALVLWKLQSVIFRESVQFLLKRNRKP</sequence>
<evidence type="ECO:0000256" key="3">
    <source>
        <dbReference type="ARBA" id="ARBA00022475"/>
    </source>
</evidence>